<name>G3B5C3_CANTC</name>
<dbReference type="Pfam" id="PF02179">
    <property type="entry name" value="BAG"/>
    <property type="match status" value="1"/>
</dbReference>
<gene>
    <name evidence="2" type="ORF">CANTEDRAFT_114502</name>
</gene>
<reference evidence="2 3" key="1">
    <citation type="journal article" date="2011" name="Proc. Natl. Acad. Sci. U.S.A.">
        <title>Comparative genomics of xylose-fermenting fungi for enhanced biofuel production.</title>
        <authorList>
            <person name="Wohlbach D.J."/>
            <person name="Kuo A."/>
            <person name="Sato T.K."/>
            <person name="Potts K.M."/>
            <person name="Salamov A.A."/>
            <person name="LaButti K.M."/>
            <person name="Sun H."/>
            <person name="Clum A."/>
            <person name="Pangilinan J.L."/>
            <person name="Lindquist E.A."/>
            <person name="Lucas S."/>
            <person name="Lapidus A."/>
            <person name="Jin M."/>
            <person name="Gunawan C."/>
            <person name="Balan V."/>
            <person name="Dale B.E."/>
            <person name="Jeffries T.W."/>
            <person name="Zinkel R."/>
            <person name="Barry K.W."/>
            <person name="Grigoriev I.V."/>
            <person name="Gasch A.P."/>
        </authorList>
    </citation>
    <scope>NUCLEOTIDE SEQUENCE [LARGE SCALE GENOMIC DNA]</scope>
    <source>
        <strain evidence="3">ATCC 10573 / BCRC 21748 / CBS 615 / JCM 9827 / NBRC 10315 / NRRL Y-1498 / VKM Y-70</strain>
    </source>
</reference>
<dbReference type="eggNOG" id="ENOG502S9TU">
    <property type="taxonomic scope" value="Eukaryota"/>
</dbReference>
<evidence type="ECO:0000259" key="1">
    <source>
        <dbReference type="PROSITE" id="PS51035"/>
    </source>
</evidence>
<dbReference type="HOGENOM" id="CLU_1372014_0_0_1"/>
<dbReference type="STRING" id="590646.G3B5C3"/>
<dbReference type="InterPro" id="IPR036533">
    <property type="entry name" value="BAG_dom_sf"/>
</dbReference>
<dbReference type="InterPro" id="IPR003103">
    <property type="entry name" value="BAG_domain"/>
</dbReference>
<sequence length="195" mass="22887">MEQITEKVNDVIAVIPPKLEQLQQYFKHHFVQDVESYIDEFKSLDSDQVLESFKQLKVNSVTVTISIVGLTTLFVLGRLLFGGSSATSEEKPKKKKKKTSKAKKANKQIQDLLDNFETTWVPQINDYFNDYKTMKPEDAQYKYKYFQEMLLKELFKLDEVDTLGNPVIRENRKKVIQFIQDHQKRLDAFKKEVDL</sequence>
<keyword evidence="3" id="KW-1185">Reference proteome</keyword>
<dbReference type="SMART" id="SM00264">
    <property type="entry name" value="BAG"/>
    <property type="match status" value="1"/>
</dbReference>
<dbReference type="SUPFAM" id="SSF63491">
    <property type="entry name" value="BAG domain"/>
    <property type="match status" value="1"/>
</dbReference>
<feature type="domain" description="BAG" evidence="1">
    <location>
        <begin position="135"/>
        <end position="190"/>
    </location>
</feature>
<accession>G3B5C3</accession>
<dbReference type="OrthoDB" id="417450at2759"/>
<protein>
    <submittedName>
        <fullName evidence="2">BAG domain-containing protein</fullName>
    </submittedName>
</protein>
<dbReference type="Proteomes" id="UP000000707">
    <property type="component" value="Unassembled WGS sequence"/>
</dbReference>
<dbReference type="PROSITE" id="PS51035">
    <property type="entry name" value="BAG"/>
    <property type="match status" value="1"/>
</dbReference>
<evidence type="ECO:0000313" key="2">
    <source>
        <dbReference type="EMBL" id="EGV63183.1"/>
    </source>
</evidence>
<proteinExistence type="predicted"/>
<dbReference type="AlphaFoldDB" id="G3B5C3"/>
<dbReference type="Gene3D" id="1.20.58.120">
    <property type="entry name" value="BAG domain"/>
    <property type="match status" value="1"/>
</dbReference>
<dbReference type="EMBL" id="GL996524">
    <property type="protein sequence ID" value="EGV63183.1"/>
    <property type="molecule type" value="Genomic_DNA"/>
</dbReference>
<dbReference type="GO" id="GO:0051087">
    <property type="term" value="F:protein-folding chaperone binding"/>
    <property type="evidence" value="ECO:0007669"/>
    <property type="project" value="InterPro"/>
</dbReference>
<evidence type="ECO:0000313" key="3">
    <source>
        <dbReference type="Proteomes" id="UP000000707"/>
    </source>
</evidence>
<organism evidence="3">
    <name type="scientific">Candida tenuis (strain ATCC 10573 / BCRC 21748 / CBS 615 / JCM 9827 / NBRC 10315 / NRRL Y-1498 / VKM Y-70)</name>
    <name type="common">Yeast</name>
    <name type="synonym">Yamadazyma tenuis</name>
    <dbReference type="NCBI Taxonomy" id="590646"/>
    <lineage>
        <taxon>Eukaryota</taxon>
        <taxon>Fungi</taxon>
        <taxon>Dikarya</taxon>
        <taxon>Ascomycota</taxon>
        <taxon>Saccharomycotina</taxon>
        <taxon>Pichiomycetes</taxon>
        <taxon>Debaryomycetaceae</taxon>
        <taxon>Yamadazyma</taxon>
    </lineage>
</organism>